<sequence length="64" mass="7202">MRHSYATHLLEAGVDLVELQQILGHVSLLTTSRYPHLTDVTGKNSEQQINQLINGFDLTWGNVK</sequence>
<dbReference type="AlphaFoldDB" id="A0AAU7NP94"/>
<dbReference type="Gene3D" id="1.10.443.10">
    <property type="entry name" value="Intergrase catalytic core"/>
    <property type="match status" value="1"/>
</dbReference>
<dbReference type="PROSITE" id="PS51898">
    <property type="entry name" value="TYR_RECOMBINASE"/>
    <property type="match status" value="1"/>
</dbReference>
<keyword evidence="4" id="KW-1185">Reference proteome</keyword>
<keyword evidence="3" id="KW-0614">Plasmid</keyword>
<dbReference type="GO" id="GO:0015074">
    <property type="term" value="P:DNA integration"/>
    <property type="evidence" value="ECO:0007669"/>
    <property type="project" value="InterPro"/>
</dbReference>
<gene>
    <name evidence="3" type="ORF">Q9L42_000005</name>
</gene>
<accession>A0AAU7NP94</accession>
<evidence type="ECO:0000256" key="1">
    <source>
        <dbReference type="ARBA" id="ARBA00023172"/>
    </source>
</evidence>
<dbReference type="InterPro" id="IPR002104">
    <property type="entry name" value="Integrase_catalytic"/>
</dbReference>
<evidence type="ECO:0000313" key="3">
    <source>
        <dbReference type="EMBL" id="XBS18781.1"/>
    </source>
</evidence>
<keyword evidence="1" id="KW-0233">DNA recombination</keyword>
<dbReference type="InterPro" id="IPR013762">
    <property type="entry name" value="Integrase-like_cat_sf"/>
</dbReference>
<evidence type="ECO:0000313" key="4">
    <source>
        <dbReference type="Proteomes" id="UP001225378"/>
    </source>
</evidence>
<dbReference type="RefSeq" id="WP_349431016.1">
    <property type="nucleotide sequence ID" value="NZ_CP157742.1"/>
</dbReference>
<proteinExistence type="predicted"/>
<dbReference type="InterPro" id="IPR011010">
    <property type="entry name" value="DNA_brk_join_enz"/>
</dbReference>
<organism evidence="3 4">
    <name type="scientific">Methylomarinum roseum</name>
    <dbReference type="NCBI Taxonomy" id="3067653"/>
    <lineage>
        <taxon>Bacteria</taxon>
        <taxon>Pseudomonadati</taxon>
        <taxon>Pseudomonadota</taxon>
        <taxon>Gammaproteobacteria</taxon>
        <taxon>Methylococcales</taxon>
        <taxon>Methylococcaceae</taxon>
        <taxon>Methylomarinum</taxon>
    </lineage>
</organism>
<feature type="domain" description="Tyr recombinase" evidence="2">
    <location>
        <begin position="1"/>
        <end position="47"/>
    </location>
</feature>
<dbReference type="GO" id="GO:0006310">
    <property type="term" value="P:DNA recombination"/>
    <property type="evidence" value="ECO:0007669"/>
    <property type="project" value="UniProtKB-KW"/>
</dbReference>
<dbReference type="KEGG" id="mech:Q9L42_000005"/>
<protein>
    <submittedName>
        <fullName evidence="3">Tyrosine-type recombinase/integrase</fullName>
    </submittedName>
</protein>
<dbReference type="SUPFAM" id="SSF56349">
    <property type="entry name" value="DNA breaking-rejoining enzymes"/>
    <property type="match status" value="1"/>
</dbReference>
<dbReference type="Proteomes" id="UP001225378">
    <property type="component" value="Plasmid unnamed1"/>
</dbReference>
<dbReference type="GO" id="GO:0003677">
    <property type="term" value="F:DNA binding"/>
    <property type="evidence" value="ECO:0007669"/>
    <property type="project" value="InterPro"/>
</dbReference>
<reference evidence="3 4" key="1">
    <citation type="journal article" date="2024" name="Microbiology">
        <title>Methylomarinum rosea sp. nov., a novel halophilic methanotrophic bacterium from the hypersaline Lake Elton.</title>
        <authorList>
            <person name="Suleimanov R.Z."/>
            <person name="Oshkin I.Y."/>
            <person name="Danilova O.V."/>
            <person name="Suzina N.E."/>
            <person name="Dedysh S.N."/>
        </authorList>
    </citation>
    <scope>NUCLEOTIDE SEQUENCE [LARGE SCALE GENOMIC DNA]</scope>
    <source>
        <strain evidence="3 4">Ch1-1</strain>
        <plasmid evidence="4">unnamed1</plasmid>
    </source>
</reference>
<dbReference type="Pfam" id="PF00589">
    <property type="entry name" value="Phage_integrase"/>
    <property type="match status" value="1"/>
</dbReference>
<dbReference type="EMBL" id="CP157742">
    <property type="protein sequence ID" value="XBS18781.1"/>
    <property type="molecule type" value="Genomic_DNA"/>
</dbReference>
<geneLocation type="plasmid" evidence="3 4">
    <name>unnamed1</name>
</geneLocation>
<name>A0AAU7NP94_9GAMM</name>
<evidence type="ECO:0000259" key="2">
    <source>
        <dbReference type="PROSITE" id="PS51898"/>
    </source>
</evidence>